<dbReference type="SUPFAM" id="SSF53686">
    <property type="entry name" value="Tryptophan synthase beta subunit-like PLP-dependent enzymes"/>
    <property type="match status" value="1"/>
</dbReference>
<reference evidence="2 3" key="1">
    <citation type="submission" date="2020-10" db="EMBL/GenBank/DDBJ databases">
        <title>The Coptis chinensis genome and diversification of protoberbering-type alkaloids.</title>
        <authorList>
            <person name="Wang B."/>
            <person name="Shu S."/>
            <person name="Song C."/>
            <person name="Liu Y."/>
        </authorList>
    </citation>
    <scope>NUCLEOTIDE SEQUENCE [LARGE SCALE GENOMIC DNA]</scope>
    <source>
        <strain evidence="2">HL-2020</strain>
        <tissue evidence="2">Leaf</tissue>
    </source>
</reference>
<dbReference type="AlphaFoldDB" id="A0A835HD57"/>
<feature type="domain" description="Tryptophan synthase beta chain-like PALP" evidence="1">
    <location>
        <begin position="103"/>
        <end position="216"/>
    </location>
</feature>
<keyword evidence="3" id="KW-1185">Reference proteome</keyword>
<dbReference type="EMBL" id="JADFTS010000007">
    <property type="protein sequence ID" value="KAF9596157.1"/>
    <property type="molecule type" value="Genomic_DNA"/>
</dbReference>
<accession>A0A835HD57</accession>
<sequence length="216" mass="24213">MQFRERERELLLQSLRITMASRPDLYPLMPIPLAMSLTHSMTSSIRVFLTTWPYGSSVWKYKEWVLPEIDADDIVSLYEGNTNAFWAARTYLGMTVLVSQVNRMRKLNPNKIVVVACASTGDTSALLVAYCASARIPAIVFLPADKISLAQLVQPISNGTLVLSLDTDFDGCMQLVHEITTKVPIYLANSLNSLRLEGQKTAAIEILEQFDWEVPD</sequence>
<dbReference type="Proteomes" id="UP000631114">
    <property type="component" value="Unassembled WGS sequence"/>
</dbReference>
<organism evidence="2 3">
    <name type="scientific">Coptis chinensis</name>
    <dbReference type="NCBI Taxonomy" id="261450"/>
    <lineage>
        <taxon>Eukaryota</taxon>
        <taxon>Viridiplantae</taxon>
        <taxon>Streptophyta</taxon>
        <taxon>Embryophyta</taxon>
        <taxon>Tracheophyta</taxon>
        <taxon>Spermatophyta</taxon>
        <taxon>Magnoliopsida</taxon>
        <taxon>Ranunculales</taxon>
        <taxon>Ranunculaceae</taxon>
        <taxon>Coptidoideae</taxon>
        <taxon>Coptis</taxon>
    </lineage>
</organism>
<evidence type="ECO:0000259" key="1">
    <source>
        <dbReference type="Pfam" id="PF00291"/>
    </source>
</evidence>
<gene>
    <name evidence="2" type="ORF">IFM89_007475</name>
</gene>
<name>A0A835HD57_9MAGN</name>
<dbReference type="InterPro" id="IPR001926">
    <property type="entry name" value="TrpB-like_PALP"/>
</dbReference>
<dbReference type="Pfam" id="PF00291">
    <property type="entry name" value="PALP"/>
    <property type="match status" value="1"/>
</dbReference>
<evidence type="ECO:0000313" key="2">
    <source>
        <dbReference type="EMBL" id="KAF9596157.1"/>
    </source>
</evidence>
<comment type="caution">
    <text evidence="2">The sequence shown here is derived from an EMBL/GenBank/DDBJ whole genome shotgun (WGS) entry which is preliminary data.</text>
</comment>
<dbReference type="OrthoDB" id="1707930at2759"/>
<protein>
    <recommendedName>
        <fullName evidence="1">Tryptophan synthase beta chain-like PALP domain-containing protein</fullName>
    </recommendedName>
</protein>
<dbReference type="InterPro" id="IPR036052">
    <property type="entry name" value="TrpB-like_PALP_sf"/>
</dbReference>
<evidence type="ECO:0000313" key="3">
    <source>
        <dbReference type="Proteomes" id="UP000631114"/>
    </source>
</evidence>
<dbReference type="Gene3D" id="3.40.50.1100">
    <property type="match status" value="2"/>
</dbReference>
<proteinExistence type="predicted"/>